<dbReference type="GO" id="GO:0005524">
    <property type="term" value="F:ATP binding"/>
    <property type="evidence" value="ECO:0007669"/>
    <property type="project" value="UniProtKB-KW"/>
</dbReference>
<evidence type="ECO:0000256" key="5">
    <source>
        <dbReference type="ARBA" id="ARBA00022664"/>
    </source>
</evidence>
<evidence type="ECO:0000256" key="16">
    <source>
        <dbReference type="SAM" id="MobiDB-lite"/>
    </source>
</evidence>
<dbReference type="EC" id="3.6.4.13" evidence="3"/>
<dbReference type="FunFam" id="1.10.10.10:FF:000024">
    <property type="entry name" value="U5 small nuclear ribonucleoprotein helicase"/>
    <property type="match status" value="1"/>
</dbReference>
<dbReference type="GO" id="GO:0016787">
    <property type="term" value="F:hydrolase activity"/>
    <property type="evidence" value="ECO:0007669"/>
    <property type="project" value="UniProtKB-KW"/>
</dbReference>
<dbReference type="InterPro" id="IPR036388">
    <property type="entry name" value="WH-like_DNA-bd_sf"/>
</dbReference>
<dbReference type="FunFam" id="3.40.50.300:FF:000062">
    <property type="entry name" value="U5 small nuclear ribonucleoprotein helicase"/>
    <property type="match status" value="1"/>
</dbReference>
<dbReference type="SUPFAM" id="SSF52540">
    <property type="entry name" value="P-loop containing nucleoside triphosphate hydrolases"/>
    <property type="match status" value="3"/>
</dbReference>
<dbReference type="Gene3D" id="2.60.40.150">
    <property type="entry name" value="C2 domain"/>
    <property type="match status" value="1"/>
</dbReference>
<feature type="domain" description="Helicase C-terminal" evidence="18">
    <location>
        <begin position="974"/>
        <end position="1196"/>
    </location>
</feature>
<protein>
    <recommendedName>
        <fullName evidence="14">U5 small nuclear ribonucleoprotein 200 kDa helicase</fullName>
        <ecNumber evidence="3">3.6.4.13</ecNumber>
    </recommendedName>
</protein>
<evidence type="ECO:0000256" key="15">
    <source>
        <dbReference type="ARBA" id="ARBA00047984"/>
    </source>
</evidence>
<keyword evidence="12" id="KW-0508">mRNA splicing</keyword>
<feature type="region of interest" description="Disordered" evidence="16">
    <location>
        <begin position="421"/>
        <end position="440"/>
    </location>
</feature>
<evidence type="ECO:0000256" key="11">
    <source>
        <dbReference type="ARBA" id="ARBA00022840"/>
    </source>
</evidence>
<sequence>MKQLPRLSGALRAFTDVGYTQADSEPVSNEHKRQHIAQSKTEGLTWEKLTSDLNKQASVDKTDLSKTLKELSQCAKNIGKNNKQASVDKTDLSKTLKELSQCAKNIGKNNKQASVDKTDLSKTLKELSQCAKNIGKNNKQASVDKTDLSKTLKELSQCAKNIGKNNKQASVDKTDLSKTLKELSQCAKNIGKNNKQASVDKTDLSKTLKELSQCAKNIGKNNKQASVDKTDLSKTLKELSQCAKNIGKNNKQASVDKTDLSKTLKELSQCAKNIGKNNRQVSVDKTDLSKTLKELSQCAKNIVGSEASSETIESGAAFLFDVFKDVDKVGPTQTAKLRNIFGPFPATAATKACILVNRVVTWIPEESSLLLGNQDREEGDGEATVQEFGKGIKFAFPKFEEFQDLSESETDDDDEEKNAIGDLKYLEPTPQKPQRTQQTSEKLEFDAAWLETEMSKYYSEADIGLSIEDLCSTVFDVLTSSKTDTELQNDLFEFLGFDRFELIQSLIQNRKQIIKTALMEEENAKKKTEAGFSRPTYGCQVTIQSEDEKRLMKQMRKDEKRGDRPRTDDMESFNFDPKTMRMQREAALLAAATAPILIQQNRGNYKIPEKYPNVFDSMAEARQSSAFIAGVKMSLSEDFRRNSNKMYEEVIIPHTETAPANIGNNRVPVDQLDEIGQIAFKGTKELNRIQTVVFPAAYKTNENLLICAPTGAGKTNIAMLTILHEIKQHISQGVIKKDEFKIIYVAPMKALAAEMVRNFGSRLEPLGISVRELTGDMSLTKAEILKTQVGTLGYICERVDRRYVSNKGRNPENTGKIVIVTCLTCHPPGDRLEPLGISVRELTGDMSLTKAEILKTQMMVTTPEKWDVVTRKSTGDVALAQLVKLLIIDEVHLLHDDRGAVIESLVARTIRQVESSQNMIRIIGLSATLPNYLDVARFLHVNPYQGLFFFDGRFRPVPLSQTFVGVKATNRVQQLQEMNTVCYEKVLEQVRQGYQTMVFVHARNDTVRTAMVLRDMAKNKNEIGFFLPEQSRQYGEAQKTTMKSRNKQLKDLFPDGFATHHAGMLRQDRNIVEKYFAAGLIKCLVCTATLAWGVNLPAHAVIIKGTQIYDAKKGSFVDLGILDVMQIFGRAGRPQYDKFGAGTIITAHDKLSHYLSLMTRQNPIESQFINSLTDNLNAEISLGTVTNIEEAVKWLSYTYLYVRMRCNPLAYGLNYNMAETDPMLEAYRRELITAAGRKLDKAQMVRFDERTGYFASTDLGRIASHFYIKYDTVEVINENLKTIMTEADVVAVVSKAQEFDQIKVRDDEMTELEELMSETCVMQVPGGVENTYGKVNILMQSFISRQSVDSFSLVSDQAYVAQNAGRIMRALFEICLKKSWPIMAGRLLNLCKTIDKRLWGFENPLRQFPTLSQEILKKIEDKKLTIDKLKEMDHKEIGHMVHHVRMGSTIKKCVNQLPALDLEASIQPITRTVLRVRLTITPEFKWDDKVHGTSSEPFWIWVEDPDNNHIYHSEYFLLNKKQVQTGEVQNLVFTIPIFEPLPTQYYVRAISDRWLGSQFMCPISFQHLILPERHPPHTELLDLQPLPISALNDPMLETLYKFTHFNPIQTQIFHCLYHTDKNVLLGAPTGSGKTIAAEMAIFRVFREYPNHKAVYIAPLKALVRERMEDWKVRIEKKLGKKVVELTGDVTPDMRAIAAADLIVTTPEKWDGVSRSWQTRNYVKAVAVLIIDEIHLLGNDRGPVLEVIVSRTNFISSHTSKPVRVVGLSTALANARDLADWLAISQVIIPYIQPVRMVGLSTALANARDLADWLAISQPVRVVGLSTALANARDLADWLAISQMGLYNFRPSVRPVPLEVHIHGFPGQHYCPRMATMNKPTFQAVKTHSPDKPVLVFVSSRHMTSI</sequence>
<dbReference type="OrthoDB" id="5575at2759"/>
<dbReference type="Pfam" id="PF26582">
    <property type="entry name" value="ASCC3_N"/>
    <property type="match status" value="1"/>
</dbReference>
<evidence type="ECO:0000256" key="13">
    <source>
        <dbReference type="ARBA" id="ARBA00023242"/>
    </source>
</evidence>
<evidence type="ECO:0000259" key="17">
    <source>
        <dbReference type="PROSITE" id="PS51192"/>
    </source>
</evidence>
<dbReference type="Pfam" id="PF23445">
    <property type="entry name" value="WHD_SNRNP200"/>
    <property type="match status" value="1"/>
</dbReference>
<keyword evidence="6" id="KW-0747">Spliceosome</keyword>
<dbReference type="Proteomes" id="UP000683360">
    <property type="component" value="Unassembled WGS sequence"/>
</dbReference>
<reference evidence="19" key="1">
    <citation type="submission" date="2021-03" db="EMBL/GenBank/DDBJ databases">
        <authorList>
            <person name="Bekaert M."/>
        </authorList>
    </citation>
    <scope>NUCLEOTIDE SEQUENCE</scope>
</reference>
<evidence type="ECO:0000313" key="20">
    <source>
        <dbReference type="Proteomes" id="UP000683360"/>
    </source>
</evidence>
<dbReference type="SUPFAM" id="SSF46785">
    <property type="entry name" value="Winged helix' DNA-binding domain"/>
    <property type="match status" value="1"/>
</dbReference>
<dbReference type="EMBL" id="CAJPWZ010000744">
    <property type="protein sequence ID" value="CAG2200394.1"/>
    <property type="molecule type" value="Genomic_DNA"/>
</dbReference>
<evidence type="ECO:0000313" key="19">
    <source>
        <dbReference type="EMBL" id="CAG2200394.1"/>
    </source>
</evidence>
<dbReference type="CDD" id="cd18022">
    <property type="entry name" value="DEXHc_ASCC3_2"/>
    <property type="match status" value="1"/>
</dbReference>
<dbReference type="FunFam" id="3.40.50.300:FF:003287">
    <property type="entry name" value="U5 small nuclear ribonucleoprotein 200 kDa helicase"/>
    <property type="match status" value="1"/>
</dbReference>
<evidence type="ECO:0000256" key="2">
    <source>
        <dbReference type="ARBA" id="ARBA00004514"/>
    </source>
</evidence>
<evidence type="ECO:0000256" key="8">
    <source>
        <dbReference type="ARBA" id="ARBA00022741"/>
    </source>
</evidence>
<evidence type="ECO:0000259" key="18">
    <source>
        <dbReference type="PROSITE" id="PS51194"/>
    </source>
</evidence>
<dbReference type="FunFam" id="1.10.3380.10:FF:000001">
    <property type="entry name" value="U5 small nuclear ribonucleoprotein helicase"/>
    <property type="match status" value="1"/>
</dbReference>
<keyword evidence="13" id="KW-0539">Nucleus</keyword>
<dbReference type="FunFam" id="2.60.40.150:FF:000004">
    <property type="entry name" value="RNA helicase, activating signal cointegrator 1"/>
    <property type="match status" value="1"/>
</dbReference>
<evidence type="ECO:0000256" key="7">
    <source>
        <dbReference type="ARBA" id="ARBA00022737"/>
    </source>
</evidence>
<dbReference type="PROSITE" id="PS51192">
    <property type="entry name" value="HELICASE_ATP_BIND_1"/>
    <property type="match status" value="2"/>
</dbReference>
<dbReference type="Pfam" id="PF02889">
    <property type="entry name" value="Sec63"/>
    <property type="match status" value="1"/>
</dbReference>
<dbReference type="Pfam" id="PF18149">
    <property type="entry name" value="Helicase_PWI"/>
    <property type="match status" value="1"/>
</dbReference>
<evidence type="ECO:0000256" key="6">
    <source>
        <dbReference type="ARBA" id="ARBA00022728"/>
    </source>
</evidence>
<dbReference type="SMART" id="SM00490">
    <property type="entry name" value="HELICc"/>
    <property type="match status" value="1"/>
</dbReference>
<keyword evidence="10" id="KW-0347">Helicase</keyword>
<accession>A0A8S3QXN1</accession>
<feature type="region of interest" description="Disordered" evidence="16">
    <location>
        <begin position="554"/>
        <end position="574"/>
    </location>
</feature>
<dbReference type="CDD" id="cd18795">
    <property type="entry name" value="SF2_C_Ski2"/>
    <property type="match status" value="1"/>
</dbReference>
<dbReference type="GO" id="GO:0008380">
    <property type="term" value="P:RNA splicing"/>
    <property type="evidence" value="ECO:0007669"/>
    <property type="project" value="UniProtKB-KW"/>
</dbReference>
<dbReference type="Gene3D" id="1.10.3380.10">
    <property type="entry name" value="Sec63 N-terminal domain-like domain"/>
    <property type="match status" value="1"/>
</dbReference>
<dbReference type="Pfam" id="PF00270">
    <property type="entry name" value="DEAD"/>
    <property type="match status" value="3"/>
</dbReference>
<dbReference type="GO" id="GO:0003724">
    <property type="term" value="F:RNA helicase activity"/>
    <property type="evidence" value="ECO:0007669"/>
    <property type="project" value="UniProtKB-EC"/>
</dbReference>
<dbReference type="Gene3D" id="1.10.10.10">
    <property type="entry name" value="Winged helix-like DNA-binding domain superfamily/Winged helix DNA-binding domain"/>
    <property type="match status" value="1"/>
</dbReference>
<dbReference type="PANTHER" id="PTHR47961:SF13">
    <property type="entry name" value="ACTIVATING SIGNAL COINTEGRATOR 1 COMPLEX SUBUNIT 3"/>
    <property type="match status" value="1"/>
</dbReference>
<dbReference type="SUPFAM" id="SSF158702">
    <property type="entry name" value="Sec63 N-terminal domain-like"/>
    <property type="match status" value="1"/>
</dbReference>
<dbReference type="InterPro" id="IPR027417">
    <property type="entry name" value="P-loop_NTPase"/>
</dbReference>
<dbReference type="GO" id="GO:0003676">
    <property type="term" value="F:nucleic acid binding"/>
    <property type="evidence" value="ECO:0007669"/>
    <property type="project" value="InterPro"/>
</dbReference>
<dbReference type="Gene3D" id="1.10.150.20">
    <property type="entry name" value="5' to 3' exonuclease, C-terminal subdomain"/>
    <property type="match status" value="1"/>
</dbReference>
<dbReference type="PANTHER" id="PTHR47961">
    <property type="entry name" value="DNA POLYMERASE THETA, PUTATIVE (AFU_ORTHOLOGUE AFUA_1G05260)-RELATED"/>
    <property type="match status" value="1"/>
</dbReference>
<dbReference type="CDD" id="cd18020">
    <property type="entry name" value="DEXHc_ASCC3_1"/>
    <property type="match status" value="1"/>
</dbReference>
<feature type="compositionally biased region" description="Low complexity" evidence="16">
    <location>
        <begin position="428"/>
        <end position="439"/>
    </location>
</feature>
<keyword evidence="9 19" id="KW-0378">Hydrolase</keyword>
<evidence type="ECO:0000256" key="14">
    <source>
        <dbReference type="ARBA" id="ARBA00034541"/>
    </source>
</evidence>
<dbReference type="Pfam" id="PF00271">
    <property type="entry name" value="Helicase_C"/>
    <property type="match status" value="1"/>
</dbReference>
<dbReference type="InterPro" id="IPR001650">
    <property type="entry name" value="Helicase_C-like"/>
</dbReference>
<evidence type="ECO:0000256" key="3">
    <source>
        <dbReference type="ARBA" id="ARBA00012552"/>
    </source>
</evidence>
<dbReference type="InterPro" id="IPR057842">
    <property type="entry name" value="WH_MER3"/>
</dbReference>
<keyword evidence="7" id="KW-0677">Repeat</keyword>
<feature type="domain" description="Helicase ATP-binding" evidence="17">
    <location>
        <begin position="1614"/>
        <end position="1789"/>
    </location>
</feature>
<dbReference type="InterPro" id="IPR036390">
    <property type="entry name" value="WH_DNA-bd_sf"/>
</dbReference>
<dbReference type="SMART" id="SM00487">
    <property type="entry name" value="DEXDc"/>
    <property type="match status" value="2"/>
</dbReference>
<dbReference type="FunFam" id="1.10.150.20:FF:000028">
    <property type="entry name" value="activating signal cointegrator 1 complex subunit 3"/>
    <property type="match status" value="1"/>
</dbReference>
<keyword evidence="8" id="KW-0547">Nucleotide-binding</keyword>
<dbReference type="EMBL" id="CAJPWZ010000744">
    <property type="protein sequence ID" value="CAG2200395.1"/>
    <property type="molecule type" value="Genomic_DNA"/>
</dbReference>
<dbReference type="InterPro" id="IPR058856">
    <property type="entry name" value="ASCC3_N"/>
</dbReference>
<dbReference type="InterPro" id="IPR003593">
    <property type="entry name" value="AAA+_ATPase"/>
</dbReference>
<evidence type="ECO:0000256" key="4">
    <source>
        <dbReference type="ARBA" id="ARBA00022490"/>
    </source>
</evidence>
<proteinExistence type="predicted"/>
<comment type="catalytic activity">
    <reaction evidence="15">
        <text>ATP + H2O = ADP + phosphate + H(+)</text>
        <dbReference type="Rhea" id="RHEA:13065"/>
        <dbReference type="ChEBI" id="CHEBI:15377"/>
        <dbReference type="ChEBI" id="CHEBI:15378"/>
        <dbReference type="ChEBI" id="CHEBI:30616"/>
        <dbReference type="ChEBI" id="CHEBI:43474"/>
        <dbReference type="ChEBI" id="CHEBI:456216"/>
        <dbReference type="EC" id="3.6.4.13"/>
    </reaction>
</comment>
<dbReference type="FunFam" id="3.40.50.300:FF:000198">
    <property type="entry name" value="Activating signal cointegrator 1 complex subunit"/>
    <property type="match status" value="1"/>
</dbReference>
<dbReference type="InterPro" id="IPR014001">
    <property type="entry name" value="Helicase_ATP-bd"/>
</dbReference>
<dbReference type="GO" id="GO:0006397">
    <property type="term" value="P:mRNA processing"/>
    <property type="evidence" value="ECO:0007669"/>
    <property type="project" value="UniProtKB-KW"/>
</dbReference>
<evidence type="ECO:0000256" key="1">
    <source>
        <dbReference type="ARBA" id="ARBA00004324"/>
    </source>
</evidence>
<dbReference type="InterPro" id="IPR011545">
    <property type="entry name" value="DEAD/DEAH_box_helicase_dom"/>
</dbReference>
<keyword evidence="20" id="KW-1185">Reference proteome</keyword>
<evidence type="ECO:0000256" key="12">
    <source>
        <dbReference type="ARBA" id="ARBA00023187"/>
    </source>
</evidence>
<evidence type="ECO:0000256" key="9">
    <source>
        <dbReference type="ARBA" id="ARBA00022801"/>
    </source>
</evidence>
<dbReference type="PROSITE" id="PS51194">
    <property type="entry name" value="HELICASE_CTER"/>
    <property type="match status" value="1"/>
</dbReference>
<dbReference type="SMART" id="SM00973">
    <property type="entry name" value="Sec63"/>
    <property type="match status" value="1"/>
</dbReference>
<gene>
    <name evidence="19" type="ORF">MEDL_15032</name>
</gene>
<dbReference type="SMART" id="SM00382">
    <property type="entry name" value="AAA"/>
    <property type="match status" value="2"/>
</dbReference>
<dbReference type="PIRSF" id="PIRSF039073">
    <property type="entry name" value="BRR2"/>
    <property type="match status" value="1"/>
</dbReference>
<feature type="compositionally biased region" description="Basic and acidic residues" evidence="16">
    <location>
        <begin position="554"/>
        <end position="569"/>
    </location>
</feature>
<keyword evidence="5" id="KW-0507">mRNA processing</keyword>
<organism evidence="19 20">
    <name type="scientific">Mytilus edulis</name>
    <name type="common">Blue mussel</name>
    <dbReference type="NCBI Taxonomy" id="6550"/>
    <lineage>
        <taxon>Eukaryota</taxon>
        <taxon>Metazoa</taxon>
        <taxon>Spiralia</taxon>
        <taxon>Lophotrochozoa</taxon>
        <taxon>Mollusca</taxon>
        <taxon>Bivalvia</taxon>
        <taxon>Autobranchia</taxon>
        <taxon>Pteriomorphia</taxon>
        <taxon>Mytilida</taxon>
        <taxon>Mytiloidea</taxon>
        <taxon>Mytilidae</taxon>
        <taxon>Mytilinae</taxon>
        <taxon>Mytilus</taxon>
    </lineage>
</organism>
<comment type="caution">
    <text evidence="19">The sequence shown here is derived from an EMBL/GenBank/DDBJ whole genome shotgun (WGS) entry which is preliminary data.</text>
</comment>
<evidence type="ECO:0000256" key="10">
    <source>
        <dbReference type="ARBA" id="ARBA00022806"/>
    </source>
</evidence>
<dbReference type="InterPro" id="IPR004179">
    <property type="entry name" value="Sec63-dom"/>
</dbReference>
<dbReference type="InterPro" id="IPR041094">
    <property type="entry name" value="Brr2_helicase_PWI"/>
</dbReference>
<keyword evidence="11" id="KW-0067">ATP-binding</keyword>
<dbReference type="InterPro" id="IPR050474">
    <property type="entry name" value="Hel308_SKI2-like"/>
</dbReference>
<dbReference type="Gene3D" id="3.40.50.300">
    <property type="entry name" value="P-loop containing nucleotide triphosphate hydrolases"/>
    <property type="match status" value="6"/>
</dbReference>
<dbReference type="InterPro" id="IPR035892">
    <property type="entry name" value="C2_domain_sf"/>
</dbReference>
<feature type="domain" description="Helicase ATP-binding" evidence="17">
    <location>
        <begin position="695"/>
        <end position="947"/>
    </location>
</feature>
<dbReference type="GO" id="GO:0005681">
    <property type="term" value="C:spliceosomal complex"/>
    <property type="evidence" value="ECO:0007669"/>
    <property type="project" value="UniProtKB-KW"/>
</dbReference>
<name>A0A8S3QXN1_MYTED</name>
<keyword evidence="4" id="KW-0963">Cytoplasm</keyword>
<comment type="subcellular location">
    <subcellularLocation>
        <location evidence="2">Cytoplasm</location>
        <location evidence="2">Cytosol</location>
    </subcellularLocation>
    <subcellularLocation>
        <location evidence="1">Nucleus speckle</location>
    </subcellularLocation>
</comment>